<evidence type="ECO:0000256" key="3">
    <source>
        <dbReference type="ARBA" id="ARBA00022960"/>
    </source>
</evidence>
<comment type="subcellular location">
    <subcellularLocation>
        <location evidence="7 8">Cytoplasm</location>
    </subcellularLocation>
</comment>
<keyword evidence="7" id="KW-0067">ATP-binding</keyword>
<dbReference type="Proteomes" id="UP000271587">
    <property type="component" value="Chromosome"/>
</dbReference>
<protein>
    <recommendedName>
        <fullName evidence="7">UDP-N-acetylmuramoyl-L-alanyl-D-glutamate--2,6-diaminopimelate ligase</fullName>
        <ecNumber evidence="7">6.3.2.13</ecNumber>
    </recommendedName>
    <alternativeName>
        <fullName evidence="7">Meso-A2pm-adding enzyme</fullName>
    </alternativeName>
    <alternativeName>
        <fullName evidence="7">Meso-diaminopimelate-adding enzyme</fullName>
    </alternativeName>
    <alternativeName>
        <fullName evidence="7">UDP-MurNAc-L-Ala-D-Glu:meso-diaminopimelate ligase</fullName>
    </alternativeName>
    <alternativeName>
        <fullName evidence="7">UDP-MurNAc-tripeptide synthetase</fullName>
    </alternativeName>
    <alternativeName>
        <fullName evidence="7">UDP-N-acetylmuramyl-tripeptide synthetase</fullName>
    </alternativeName>
</protein>
<evidence type="ECO:0000259" key="10">
    <source>
        <dbReference type="Pfam" id="PF02875"/>
    </source>
</evidence>
<gene>
    <name evidence="7 12" type="primary">murE</name>
    <name evidence="12" type="ORF">CGERO_07360</name>
</gene>
<dbReference type="GO" id="GO:0009252">
    <property type="term" value="P:peptidoglycan biosynthetic process"/>
    <property type="evidence" value="ECO:0007669"/>
    <property type="project" value="UniProtKB-UniRule"/>
</dbReference>
<dbReference type="GO" id="GO:0005737">
    <property type="term" value="C:cytoplasm"/>
    <property type="evidence" value="ECO:0007669"/>
    <property type="project" value="UniProtKB-SubCell"/>
</dbReference>
<dbReference type="EMBL" id="CP033897">
    <property type="protein sequence ID" value="AZA11772.1"/>
    <property type="molecule type" value="Genomic_DNA"/>
</dbReference>
<dbReference type="Gene3D" id="3.90.190.20">
    <property type="entry name" value="Mur ligase, C-terminal domain"/>
    <property type="match status" value="1"/>
</dbReference>
<dbReference type="InterPro" id="IPR004101">
    <property type="entry name" value="Mur_ligase_C"/>
</dbReference>
<dbReference type="InterPro" id="IPR000713">
    <property type="entry name" value="Mur_ligase_N"/>
</dbReference>
<dbReference type="GO" id="GO:0008360">
    <property type="term" value="P:regulation of cell shape"/>
    <property type="evidence" value="ECO:0007669"/>
    <property type="project" value="UniProtKB-KW"/>
</dbReference>
<keyword evidence="7" id="KW-0963">Cytoplasm</keyword>
<feature type="modified residue" description="N6-carboxylysine" evidence="7">
    <location>
        <position position="220"/>
    </location>
</feature>
<comment type="caution">
    <text evidence="7">Lacks conserved residue(s) required for the propagation of feature annotation.</text>
</comment>
<dbReference type="OrthoDB" id="9800958at2"/>
<dbReference type="GO" id="GO:0005524">
    <property type="term" value="F:ATP binding"/>
    <property type="evidence" value="ECO:0007669"/>
    <property type="project" value="UniProtKB-UniRule"/>
</dbReference>
<feature type="binding site" evidence="7">
    <location>
        <begin position="407"/>
        <end position="410"/>
    </location>
    <ligand>
        <name>meso-2,6-diaminopimelate</name>
        <dbReference type="ChEBI" id="CHEBI:57791"/>
    </ligand>
</feature>
<dbReference type="Pfam" id="PF08245">
    <property type="entry name" value="Mur_ligase_M"/>
    <property type="match status" value="1"/>
</dbReference>
<dbReference type="SUPFAM" id="SSF53623">
    <property type="entry name" value="MurD-like peptide ligases, catalytic domain"/>
    <property type="match status" value="1"/>
</dbReference>
<dbReference type="Pfam" id="PF01225">
    <property type="entry name" value="Mur_ligase"/>
    <property type="match status" value="1"/>
</dbReference>
<dbReference type="Gene3D" id="3.40.1190.10">
    <property type="entry name" value="Mur-like, catalytic domain"/>
    <property type="match status" value="1"/>
</dbReference>
<keyword evidence="13" id="KW-1185">Reference proteome</keyword>
<dbReference type="PANTHER" id="PTHR23135">
    <property type="entry name" value="MUR LIGASE FAMILY MEMBER"/>
    <property type="match status" value="1"/>
</dbReference>
<dbReference type="RefSeq" id="WP_123936035.1">
    <property type="nucleotide sequence ID" value="NZ_CP033897.1"/>
</dbReference>
<feature type="short sequence motif" description="Meso-diaminopimelate recognition motif" evidence="7">
    <location>
        <begin position="407"/>
        <end position="410"/>
    </location>
</feature>
<name>A0A3G6J1C6_9CORY</name>
<dbReference type="InterPro" id="IPR036615">
    <property type="entry name" value="Mur_ligase_C_dom_sf"/>
</dbReference>
<feature type="domain" description="Mur ligase N-terminal catalytic" evidence="9">
    <location>
        <begin position="22"/>
        <end position="92"/>
    </location>
</feature>
<keyword evidence="6 7" id="KW-0961">Cell wall biogenesis/degradation</keyword>
<dbReference type="Gene3D" id="3.40.1390.10">
    <property type="entry name" value="MurE/MurF, N-terminal domain"/>
    <property type="match status" value="1"/>
</dbReference>
<keyword evidence="7" id="KW-0547">Nucleotide-binding</keyword>
<comment type="PTM">
    <text evidence="7">Carboxylation is probably crucial for Mg(2+) binding and, consequently, for the gamma-phosphate positioning of ATP.</text>
</comment>
<keyword evidence="4 7" id="KW-0573">Peptidoglycan synthesis</keyword>
<comment type="cofactor">
    <cofactor evidence="7">
        <name>Mg(2+)</name>
        <dbReference type="ChEBI" id="CHEBI:18420"/>
    </cofactor>
</comment>
<comment type="similarity">
    <text evidence="1 7">Belongs to the MurCDEF family. MurE subfamily.</text>
</comment>
<dbReference type="InterPro" id="IPR005761">
    <property type="entry name" value="UDP-N-AcMur-Glu-dNH2Pim_ligase"/>
</dbReference>
<dbReference type="HAMAP" id="MF_00208">
    <property type="entry name" value="MurE"/>
    <property type="match status" value="1"/>
</dbReference>
<dbReference type="Pfam" id="PF02875">
    <property type="entry name" value="Mur_ligase_C"/>
    <property type="match status" value="1"/>
</dbReference>
<feature type="binding site" evidence="7">
    <location>
        <position position="383"/>
    </location>
    <ligand>
        <name>meso-2,6-diaminopimelate</name>
        <dbReference type="ChEBI" id="CHEBI:57791"/>
    </ligand>
</feature>
<feature type="domain" description="Mur ligase central" evidence="11">
    <location>
        <begin position="109"/>
        <end position="313"/>
    </location>
</feature>
<proteinExistence type="inferred from homology"/>
<evidence type="ECO:0000256" key="8">
    <source>
        <dbReference type="RuleBase" id="RU004135"/>
    </source>
</evidence>
<evidence type="ECO:0000256" key="1">
    <source>
        <dbReference type="ARBA" id="ARBA00005898"/>
    </source>
</evidence>
<evidence type="ECO:0000259" key="11">
    <source>
        <dbReference type="Pfam" id="PF08245"/>
    </source>
</evidence>
<keyword evidence="3 7" id="KW-0133">Cell shape</keyword>
<dbReference type="InterPro" id="IPR035911">
    <property type="entry name" value="MurE/MurF_N"/>
</dbReference>
<keyword evidence="2 7" id="KW-0132">Cell division</keyword>
<dbReference type="NCBIfam" id="TIGR01085">
    <property type="entry name" value="murE"/>
    <property type="match status" value="1"/>
</dbReference>
<evidence type="ECO:0000313" key="12">
    <source>
        <dbReference type="EMBL" id="AZA11772.1"/>
    </source>
</evidence>
<dbReference type="GO" id="GO:0071555">
    <property type="term" value="P:cell wall organization"/>
    <property type="evidence" value="ECO:0007669"/>
    <property type="project" value="UniProtKB-KW"/>
</dbReference>
<feature type="binding site" evidence="7">
    <location>
        <position position="472"/>
    </location>
    <ligand>
        <name>meso-2,6-diaminopimelate</name>
        <dbReference type="ChEBI" id="CHEBI:57791"/>
    </ligand>
</feature>
<dbReference type="AlphaFoldDB" id="A0A3G6J1C6"/>
<feature type="binding site" evidence="7">
    <location>
        <position position="188"/>
    </location>
    <ligand>
        <name>UDP-N-acetyl-alpha-D-muramoyl-L-alanyl-D-glutamate</name>
        <dbReference type="ChEBI" id="CHEBI:83900"/>
    </ligand>
</feature>
<feature type="binding site" evidence="7">
    <location>
        <position position="29"/>
    </location>
    <ligand>
        <name>UDP-N-acetyl-alpha-D-muramoyl-L-alanyl-D-glutamate</name>
        <dbReference type="ChEBI" id="CHEBI:83900"/>
    </ligand>
</feature>
<comment type="catalytic activity">
    <reaction evidence="7">
        <text>UDP-N-acetyl-alpha-D-muramoyl-L-alanyl-D-glutamate + meso-2,6-diaminopimelate + ATP = UDP-N-acetyl-alpha-D-muramoyl-L-alanyl-gamma-D-glutamyl-meso-2,6-diaminopimelate + ADP + phosphate + H(+)</text>
        <dbReference type="Rhea" id="RHEA:23676"/>
        <dbReference type="ChEBI" id="CHEBI:15378"/>
        <dbReference type="ChEBI" id="CHEBI:30616"/>
        <dbReference type="ChEBI" id="CHEBI:43474"/>
        <dbReference type="ChEBI" id="CHEBI:57791"/>
        <dbReference type="ChEBI" id="CHEBI:83900"/>
        <dbReference type="ChEBI" id="CHEBI:83905"/>
        <dbReference type="ChEBI" id="CHEBI:456216"/>
        <dbReference type="EC" id="6.3.2.13"/>
    </reaction>
</comment>
<evidence type="ECO:0000259" key="9">
    <source>
        <dbReference type="Pfam" id="PF01225"/>
    </source>
</evidence>
<dbReference type="SUPFAM" id="SSF53244">
    <property type="entry name" value="MurD-like peptide ligases, peptide-binding domain"/>
    <property type="match status" value="1"/>
</dbReference>
<feature type="binding site" evidence="7">
    <location>
        <position position="180"/>
    </location>
    <ligand>
        <name>UDP-N-acetyl-alpha-D-muramoyl-L-alanyl-D-glutamate</name>
        <dbReference type="ChEBI" id="CHEBI:83900"/>
    </ligand>
</feature>
<evidence type="ECO:0000256" key="5">
    <source>
        <dbReference type="ARBA" id="ARBA00023306"/>
    </source>
</evidence>
<accession>A0A3G6J1C6</accession>
<feature type="domain" description="Mur ligase C-terminal" evidence="10">
    <location>
        <begin position="334"/>
        <end position="470"/>
    </location>
</feature>
<keyword evidence="5 7" id="KW-0131">Cell cycle</keyword>
<evidence type="ECO:0000313" key="13">
    <source>
        <dbReference type="Proteomes" id="UP000271587"/>
    </source>
</evidence>
<dbReference type="EC" id="6.3.2.13" evidence="7"/>
<dbReference type="InterPro" id="IPR036565">
    <property type="entry name" value="Mur-like_cat_sf"/>
</dbReference>
<dbReference type="GO" id="GO:0051301">
    <property type="term" value="P:cell division"/>
    <property type="evidence" value="ECO:0007669"/>
    <property type="project" value="UniProtKB-KW"/>
</dbReference>
<comment type="function">
    <text evidence="7">Catalyzes the addition of meso-diaminopimelic acid to the nucleotide precursor UDP-N-acetylmuramoyl-L-alanyl-D-glutamate (UMAG) in the biosynthesis of bacterial cell-wall peptidoglycan.</text>
</comment>
<dbReference type="GO" id="GO:0000287">
    <property type="term" value="F:magnesium ion binding"/>
    <property type="evidence" value="ECO:0007669"/>
    <property type="project" value="UniProtKB-UniRule"/>
</dbReference>
<evidence type="ECO:0000256" key="2">
    <source>
        <dbReference type="ARBA" id="ARBA00022618"/>
    </source>
</evidence>
<feature type="binding site" evidence="7">
    <location>
        <position position="27"/>
    </location>
    <ligand>
        <name>UDP-N-acetyl-alpha-D-muramoyl-L-alanyl-D-glutamate</name>
        <dbReference type="ChEBI" id="CHEBI:83900"/>
    </ligand>
</feature>
<keyword evidence="7 12" id="KW-0436">Ligase</keyword>
<dbReference type="UniPathway" id="UPA00219"/>
<keyword evidence="7" id="KW-0460">Magnesium</keyword>
<dbReference type="InterPro" id="IPR013221">
    <property type="entry name" value="Mur_ligase_cen"/>
</dbReference>
<evidence type="ECO:0000256" key="4">
    <source>
        <dbReference type="ARBA" id="ARBA00022984"/>
    </source>
</evidence>
<organism evidence="12 13">
    <name type="scientific">Corynebacterium gerontici</name>
    <dbReference type="NCBI Taxonomy" id="2079234"/>
    <lineage>
        <taxon>Bacteria</taxon>
        <taxon>Bacillati</taxon>
        <taxon>Actinomycetota</taxon>
        <taxon>Actinomycetes</taxon>
        <taxon>Mycobacteriales</taxon>
        <taxon>Corynebacteriaceae</taxon>
        <taxon>Corynebacterium</taxon>
    </lineage>
</organism>
<dbReference type="NCBIfam" id="NF001124">
    <property type="entry name" value="PRK00139.1-2"/>
    <property type="match status" value="1"/>
</dbReference>
<feature type="binding site" evidence="7">
    <location>
        <begin position="153"/>
        <end position="154"/>
    </location>
    <ligand>
        <name>UDP-N-acetyl-alpha-D-muramoyl-L-alanyl-D-glutamate</name>
        <dbReference type="ChEBI" id="CHEBI:83900"/>
    </ligand>
</feature>
<dbReference type="KEGG" id="cgk:CGERO_07360"/>
<dbReference type="SUPFAM" id="SSF63418">
    <property type="entry name" value="MurE/MurF N-terminal domain"/>
    <property type="match status" value="1"/>
</dbReference>
<evidence type="ECO:0000256" key="6">
    <source>
        <dbReference type="ARBA" id="ARBA00023316"/>
    </source>
</evidence>
<comment type="pathway">
    <text evidence="7 8">Cell wall biogenesis; peptidoglycan biosynthesis.</text>
</comment>
<feature type="binding site" evidence="7">
    <location>
        <position position="468"/>
    </location>
    <ligand>
        <name>meso-2,6-diaminopimelate</name>
        <dbReference type="ChEBI" id="CHEBI:57791"/>
    </ligand>
</feature>
<reference evidence="12 13" key="1">
    <citation type="submission" date="2018-11" db="EMBL/GenBank/DDBJ databases">
        <authorList>
            <person name="Kleinhagauer T."/>
            <person name="Glaeser S.P."/>
            <person name="Spergser J."/>
            <person name="Ruckert C."/>
            <person name="Kaempfer P."/>
            <person name="Busse H.-J."/>
        </authorList>
    </citation>
    <scope>NUCLEOTIDE SEQUENCE [LARGE SCALE GENOMIC DNA]</scope>
    <source>
        <strain evidence="12 13">W8</strain>
    </source>
</reference>
<dbReference type="GO" id="GO:0008765">
    <property type="term" value="F:UDP-N-acetylmuramoylalanyl-D-glutamate-2,6-diaminopimelate ligase activity"/>
    <property type="evidence" value="ECO:0007669"/>
    <property type="project" value="UniProtKB-UniRule"/>
</dbReference>
<feature type="binding site" evidence="7">
    <location>
        <begin position="111"/>
        <end position="117"/>
    </location>
    <ligand>
        <name>ATP</name>
        <dbReference type="ChEBI" id="CHEBI:30616"/>
    </ligand>
</feature>
<evidence type="ECO:0000256" key="7">
    <source>
        <dbReference type="HAMAP-Rule" id="MF_00208"/>
    </source>
</evidence>
<dbReference type="PANTHER" id="PTHR23135:SF4">
    <property type="entry name" value="UDP-N-ACETYLMURAMOYL-L-ALANYL-D-GLUTAMATE--2,6-DIAMINOPIMELATE LIGASE MURE HOMOLOG, CHLOROPLASTIC"/>
    <property type="match status" value="1"/>
</dbReference>
<dbReference type="NCBIfam" id="NF001126">
    <property type="entry name" value="PRK00139.1-4"/>
    <property type="match status" value="1"/>
</dbReference>
<sequence length="505" mass="53105">MRVKEVAEIAGGAVFGDADVQFQGIGLDSQELPQGAVFAALPGTRSHGAKYAADTNAAAILTDREGHEILQQNGDQRPVIVVDDIRAILGAVSSVMYGEPSKSLTIVGITGTSGKTTTSYLLEAGLMHAGLSVGLIGTTGTRINGRKIPTQLTTPEAPKLQQLFALMVEEGVTHVVMEVSSHALSLGRVGGVDFDVAGFTNLTQDHLDFHPTMQDYFDTKAKLFAAESALSAPKSVICIDDAWGEAMLDIARFPKSLSTNANKHADYVVSQVEVRAAGTQHFSLIHEGQSISVDLNMPGAFNVTNASLALALAAEIGVDPEAVAKGIAGVGVPGRMERVDAGQEFVAVVDYAHKPAAVAAVLDTIRAQVPGRVGVVLGAGGNRDVSKRPVMGAEAIKRADLLIVSDDNPRDEDPAQIRSAIIEGAQQALSAQPSAEAMPKVIEIGDRAEAIARAVQWAEPGDAIVIAGKGHEVGQLVAGVQHHFDDREALREAIELRLEKQEGRQ</sequence>